<reference evidence="1 2" key="1">
    <citation type="journal article" date="2015" name="Genome Biol. Evol.">
        <title>Comparative Genomics of a Bacterivorous Green Alga Reveals Evolutionary Causalities and Consequences of Phago-Mixotrophic Mode of Nutrition.</title>
        <authorList>
            <person name="Burns J.A."/>
            <person name="Paasch A."/>
            <person name="Narechania A."/>
            <person name="Kim E."/>
        </authorList>
    </citation>
    <scope>NUCLEOTIDE SEQUENCE [LARGE SCALE GENOMIC DNA]</scope>
    <source>
        <strain evidence="1 2">PLY_AMNH</strain>
    </source>
</reference>
<evidence type="ECO:0000313" key="1">
    <source>
        <dbReference type="EMBL" id="KAK3242923.1"/>
    </source>
</evidence>
<protein>
    <submittedName>
        <fullName evidence="1">Uncharacterized protein</fullName>
    </submittedName>
</protein>
<comment type="caution">
    <text evidence="1">The sequence shown here is derived from an EMBL/GenBank/DDBJ whole genome shotgun (WGS) entry which is preliminary data.</text>
</comment>
<dbReference type="GO" id="GO:0009767">
    <property type="term" value="P:photosynthetic electron transport chain"/>
    <property type="evidence" value="ECO:0007669"/>
    <property type="project" value="InterPro"/>
</dbReference>
<dbReference type="Gene3D" id="2.30.30.140">
    <property type="match status" value="1"/>
</dbReference>
<name>A0AAE0BU68_9CHLO</name>
<sequence>MISMTSQNLVAPRPLNLHCGFKTNPEARCSLRKVSSFEGNVANFSYAKSKNLRLSRCNAAPRSEGGEKAATSEDDAEGEDIYVGSGRYVKGDPKDYPDKEDIGFFLGATGGFAGGEQGLKDFVTKSQEQREKEKYDSVMAMTVSKPSAKATKMALPMLMPGMNAKVINPSNPFCGFTGIVQRVSDGKVSIIFEGGCWDKNLAFLVDDVEKSDAPPGSNPKSATLQPLIDALKAADPNPVES</sequence>
<dbReference type="PANTHER" id="PTHR35494">
    <property type="entry name" value="NAD(P)H-QUINONE OXIDOREDUCTASE SUBUNIT S, CHLOROPLASTIC"/>
    <property type="match status" value="1"/>
</dbReference>
<keyword evidence="2" id="KW-1185">Reference proteome</keyword>
<dbReference type="PANTHER" id="PTHR35494:SF1">
    <property type="entry name" value="NAD(P)H-QUINONE OXIDOREDUCTASE SUBUNIT S, CHLOROPLASTIC"/>
    <property type="match status" value="1"/>
</dbReference>
<dbReference type="InterPro" id="IPR021659">
    <property type="entry name" value="NdhS"/>
</dbReference>
<dbReference type="Pfam" id="PF11623">
    <property type="entry name" value="NdhS"/>
    <property type="match status" value="1"/>
</dbReference>
<organism evidence="1 2">
    <name type="scientific">Cymbomonas tetramitiformis</name>
    <dbReference type="NCBI Taxonomy" id="36881"/>
    <lineage>
        <taxon>Eukaryota</taxon>
        <taxon>Viridiplantae</taxon>
        <taxon>Chlorophyta</taxon>
        <taxon>Pyramimonadophyceae</taxon>
        <taxon>Pyramimonadales</taxon>
        <taxon>Pyramimonadaceae</taxon>
        <taxon>Cymbomonas</taxon>
    </lineage>
</organism>
<dbReference type="AlphaFoldDB" id="A0AAE0BU68"/>
<gene>
    <name evidence="1" type="ORF">CYMTET_47395</name>
</gene>
<dbReference type="Proteomes" id="UP001190700">
    <property type="component" value="Unassembled WGS sequence"/>
</dbReference>
<proteinExistence type="predicted"/>
<accession>A0AAE0BU68</accession>
<dbReference type="EMBL" id="LGRX02033102">
    <property type="protein sequence ID" value="KAK3242923.1"/>
    <property type="molecule type" value="Genomic_DNA"/>
</dbReference>
<evidence type="ECO:0000313" key="2">
    <source>
        <dbReference type="Proteomes" id="UP001190700"/>
    </source>
</evidence>